<reference evidence="15 16" key="1">
    <citation type="submission" date="2020-08" db="EMBL/GenBank/DDBJ databases">
        <title>Genomic Encyclopedia of Archaeal and Bacterial Type Strains, Phase II (KMG-II): from individual species to whole genera.</title>
        <authorList>
            <person name="Goeker M."/>
        </authorList>
    </citation>
    <scope>NUCLEOTIDE SEQUENCE [LARGE SCALE GENOMIC DNA]</scope>
    <source>
        <strain evidence="15 16">DSM 23288</strain>
    </source>
</reference>
<evidence type="ECO:0000256" key="1">
    <source>
        <dbReference type="ARBA" id="ARBA00005005"/>
    </source>
</evidence>
<comment type="pathway">
    <text evidence="1">Lipid metabolism; fatty acid beta-oxidation.</text>
</comment>
<dbReference type="SUPFAM" id="SSF51735">
    <property type="entry name" value="NAD(P)-binding Rossmann-fold domains"/>
    <property type="match status" value="1"/>
</dbReference>
<keyword evidence="16" id="KW-1185">Reference proteome</keyword>
<evidence type="ECO:0000256" key="3">
    <source>
        <dbReference type="ARBA" id="ARBA00007005"/>
    </source>
</evidence>
<evidence type="ECO:0000256" key="12">
    <source>
        <dbReference type="ARBA" id="ARBA00049556"/>
    </source>
</evidence>
<dbReference type="EC" id="1.1.1.35" evidence="15"/>
<protein>
    <submittedName>
        <fullName evidence="15">3-hydroxyacyl-CoA dehydrogenase/enoyl-CoA hydratase/3-hydroxybutyryl-CoA epimerase</fullName>
        <ecNumber evidence="15">1.1.1.35</ecNumber>
        <ecNumber evidence="15">4.2.1.17</ecNumber>
        <ecNumber evidence="15">5.1.2.3</ecNumber>
    </submittedName>
</protein>
<comment type="similarity">
    <text evidence="4">Belongs to the 3-hydroxyacyl-CoA dehydrogenase family.</text>
</comment>
<evidence type="ECO:0000256" key="10">
    <source>
        <dbReference type="ARBA" id="ARBA00023239"/>
    </source>
</evidence>
<evidence type="ECO:0000313" key="15">
    <source>
        <dbReference type="EMBL" id="MBB4662777.1"/>
    </source>
</evidence>
<dbReference type="Gene3D" id="3.90.226.10">
    <property type="entry name" value="2-enoyl-CoA Hydratase, Chain A, domain 1"/>
    <property type="match status" value="1"/>
</dbReference>
<dbReference type="FunFam" id="3.40.50.720:FF:000009">
    <property type="entry name" value="Fatty oxidation complex, alpha subunit"/>
    <property type="match status" value="1"/>
</dbReference>
<keyword evidence="5" id="KW-0276">Fatty acid metabolism</keyword>
<organism evidence="15 16">
    <name type="scientific">Conexibacter arvalis</name>
    <dbReference type="NCBI Taxonomy" id="912552"/>
    <lineage>
        <taxon>Bacteria</taxon>
        <taxon>Bacillati</taxon>
        <taxon>Actinomycetota</taxon>
        <taxon>Thermoleophilia</taxon>
        <taxon>Solirubrobacterales</taxon>
        <taxon>Conexibacteraceae</taxon>
        <taxon>Conexibacter</taxon>
    </lineage>
</organism>
<evidence type="ECO:0000313" key="16">
    <source>
        <dbReference type="Proteomes" id="UP000585272"/>
    </source>
</evidence>
<dbReference type="InterPro" id="IPR006108">
    <property type="entry name" value="3HC_DH_C"/>
</dbReference>
<evidence type="ECO:0000256" key="9">
    <source>
        <dbReference type="ARBA" id="ARBA00023098"/>
    </source>
</evidence>
<dbReference type="EMBL" id="JACHNU010000002">
    <property type="protein sequence ID" value="MBB4662777.1"/>
    <property type="molecule type" value="Genomic_DNA"/>
</dbReference>
<dbReference type="Gene3D" id="1.10.1040.50">
    <property type="match status" value="1"/>
</dbReference>
<comment type="catalytic activity">
    <reaction evidence="12">
        <text>a (3S)-3-hydroxyacyl-CoA + NAD(+) = a 3-oxoacyl-CoA + NADH + H(+)</text>
        <dbReference type="Rhea" id="RHEA:22432"/>
        <dbReference type="ChEBI" id="CHEBI:15378"/>
        <dbReference type="ChEBI" id="CHEBI:57318"/>
        <dbReference type="ChEBI" id="CHEBI:57540"/>
        <dbReference type="ChEBI" id="CHEBI:57945"/>
        <dbReference type="ChEBI" id="CHEBI:90726"/>
        <dbReference type="EC" id="1.1.1.35"/>
    </reaction>
</comment>
<gene>
    <name evidence="15" type="ORF">BDZ31_002363</name>
</gene>
<dbReference type="InterPro" id="IPR001753">
    <property type="entry name" value="Enoyl-CoA_hydra/iso"/>
</dbReference>
<dbReference type="EC" id="5.1.2.3" evidence="15"/>
<comment type="caution">
    <text evidence="15">The sequence shown here is derived from an EMBL/GenBank/DDBJ whole genome shotgun (WGS) entry which is preliminary data.</text>
</comment>
<proteinExistence type="inferred from homology"/>
<evidence type="ECO:0000256" key="2">
    <source>
        <dbReference type="ARBA" id="ARBA00005086"/>
    </source>
</evidence>
<dbReference type="AlphaFoldDB" id="A0A840ICV6"/>
<dbReference type="Proteomes" id="UP000585272">
    <property type="component" value="Unassembled WGS sequence"/>
</dbReference>
<keyword evidence="10 15" id="KW-0456">Lyase</keyword>
<accession>A0A840ICV6</accession>
<dbReference type="GO" id="GO:0004300">
    <property type="term" value="F:enoyl-CoA hydratase activity"/>
    <property type="evidence" value="ECO:0007669"/>
    <property type="project" value="UniProtKB-EC"/>
</dbReference>
<evidence type="ECO:0000256" key="5">
    <source>
        <dbReference type="ARBA" id="ARBA00022832"/>
    </source>
</evidence>
<keyword evidence="8" id="KW-0520">NAD</keyword>
<evidence type="ECO:0000259" key="13">
    <source>
        <dbReference type="Pfam" id="PF00725"/>
    </source>
</evidence>
<keyword evidence="7 15" id="KW-0560">Oxidoreductase</keyword>
<dbReference type="Gene3D" id="3.40.50.720">
    <property type="entry name" value="NAD(P)-binding Rossmann-like Domain"/>
    <property type="match status" value="1"/>
</dbReference>
<comment type="similarity">
    <text evidence="3">In the central section; belongs to the 3-hydroxyacyl-CoA dehydrogenase family.</text>
</comment>
<dbReference type="FunFam" id="3.90.226.10:FF:000047">
    <property type="entry name" value="Probable 3-hydroxyacyl-CoA dehydrogenase"/>
    <property type="match status" value="1"/>
</dbReference>
<dbReference type="CDD" id="cd06558">
    <property type="entry name" value="crotonase-like"/>
    <property type="match status" value="1"/>
</dbReference>
<dbReference type="Pfam" id="PF00725">
    <property type="entry name" value="3HCDH"/>
    <property type="match status" value="1"/>
</dbReference>
<dbReference type="InterPro" id="IPR006176">
    <property type="entry name" value="3-OHacyl-CoA_DH_NAD-bd"/>
</dbReference>
<evidence type="ECO:0000256" key="8">
    <source>
        <dbReference type="ARBA" id="ARBA00023027"/>
    </source>
</evidence>
<dbReference type="InterPro" id="IPR029045">
    <property type="entry name" value="ClpP/crotonase-like_dom_sf"/>
</dbReference>
<sequence>MSESTTIRWEKGDDGIVVLTLDDPNQGANTMNEAYARSMGATVDRLEAEKDSIKGVILTSAKSTFFAGGDLNNLRAVTPENADEFATYLREVKSQLRRLEQLGRPVVAALNGTALGGGLEIALATHHRIAVDSPKIQLGFPEVSLGLLPGAGGVVRTVRMLGIVGALMGLLLQGQRVRPGKAKELGIVDELVATPKELIPAAKQWIAENPEAQQPWDADKKYKIPGGTPSTPALAMNLPAFPANLKKQLKGANYPAPAAIMAAAIEGAQVDFDSAIEIEGRYFISLATGRISKNMIQAFFFDLQQVNGDRGRPADVEPYRARKAVVLGAGMMGAAIAYVCAKAGIEVVLKDVSQEAADRGKGYSLRLCEKAVSRGKTTQEKADALLALITPTTDPAAAAGADLVIEAVFEDPAVKAKVFAEIEPHLAPNALLGSNTSTLPITELAEGVSRPADFIGLHFFSPVDKMPLLEIIKGEATSDETVWRALDVAKQIKKTPIVVNDSRGFFTSRVIGTFINEGISMLTEGIPAPTIEQASSRAGYPAPVLQLSDELNLKLMRKIRKAAQDAGAIASGWEGHPSEGVIDRMLDEFDRPGKLEGRGFYAYADGRRTGIWEGLAQAFPPVSDPSQIDLRDLEERMMFVEAIETVKCRDEGVIESVADANIGSIFGIGFPAWSGGVLQYVNGYEHPAHGTGPAAFVARARELAAKYGERFEPPASLVELAERGDLFSDTVPAAA</sequence>
<dbReference type="FunFam" id="1.10.1040.50:FF:000005">
    <property type="entry name" value="Probable 3-hydroxyacyl-CoA dehydrogenase"/>
    <property type="match status" value="1"/>
</dbReference>
<dbReference type="InterPro" id="IPR036291">
    <property type="entry name" value="NAD(P)-bd_dom_sf"/>
</dbReference>
<dbReference type="GO" id="GO:0016509">
    <property type="term" value="F:long-chain (3S)-3-hydroxyacyl-CoA dehydrogenase (NAD+) activity"/>
    <property type="evidence" value="ECO:0007669"/>
    <property type="project" value="TreeGrafter"/>
</dbReference>
<dbReference type="RefSeq" id="WP_183342219.1">
    <property type="nucleotide sequence ID" value="NZ_JACHNU010000002.1"/>
</dbReference>
<evidence type="ECO:0000256" key="7">
    <source>
        <dbReference type="ARBA" id="ARBA00023002"/>
    </source>
</evidence>
<dbReference type="SUPFAM" id="SSF52096">
    <property type="entry name" value="ClpP/crotonase"/>
    <property type="match status" value="1"/>
</dbReference>
<dbReference type="GO" id="GO:0070403">
    <property type="term" value="F:NAD+ binding"/>
    <property type="evidence" value="ECO:0007669"/>
    <property type="project" value="InterPro"/>
</dbReference>
<dbReference type="GO" id="GO:0008692">
    <property type="term" value="F:3-hydroxybutyryl-CoA epimerase activity"/>
    <property type="evidence" value="ECO:0007669"/>
    <property type="project" value="UniProtKB-EC"/>
</dbReference>
<evidence type="ECO:0000256" key="11">
    <source>
        <dbReference type="ARBA" id="ARBA00023268"/>
    </source>
</evidence>
<dbReference type="Pfam" id="PF00378">
    <property type="entry name" value="ECH_1"/>
    <property type="match status" value="1"/>
</dbReference>
<keyword evidence="9" id="KW-0443">Lipid metabolism</keyword>
<dbReference type="InterPro" id="IPR008927">
    <property type="entry name" value="6-PGluconate_DH-like_C_sf"/>
</dbReference>
<feature type="domain" description="3-hydroxyacyl-CoA dehydrogenase NAD binding" evidence="14">
    <location>
        <begin position="324"/>
        <end position="501"/>
    </location>
</feature>
<evidence type="ECO:0000259" key="14">
    <source>
        <dbReference type="Pfam" id="PF02737"/>
    </source>
</evidence>
<name>A0A840ICV6_9ACTN</name>
<dbReference type="EC" id="4.2.1.17" evidence="15"/>
<dbReference type="PANTHER" id="PTHR43612:SF3">
    <property type="entry name" value="TRIFUNCTIONAL ENZYME SUBUNIT ALPHA, MITOCHONDRIAL"/>
    <property type="match status" value="1"/>
</dbReference>
<evidence type="ECO:0000256" key="4">
    <source>
        <dbReference type="ARBA" id="ARBA00009463"/>
    </source>
</evidence>
<keyword evidence="11" id="KW-0511">Multifunctional enzyme</keyword>
<dbReference type="SUPFAM" id="SSF48179">
    <property type="entry name" value="6-phosphogluconate dehydrogenase C-terminal domain-like"/>
    <property type="match status" value="2"/>
</dbReference>
<keyword evidence="15" id="KW-0413">Isomerase</keyword>
<dbReference type="InterPro" id="IPR050136">
    <property type="entry name" value="FA_oxidation_alpha_subunit"/>
</dbReference>
<dbReference type="UniPathway" id="UPA00659"/>
<keyword evidence="6" id="KW-0442">Lipid degradation</keyword>
<evidence type="ECO:0000256" key="6">
    <source>
        <dbReference type="ARBA" id="ARBA00022963"/>
    </source>
</evidence>
<dbReference type="PANTHER" id="PTHR43612">
    <property type="entry name" value="TRIFUNCTIONAL ENZYME SUBUNIT ALPHA"/>
    <property type="match status" value="1"/>
</dbReference>
<dbReference type="Pfam" id="PF02737">
    <property type="entry name" value="3HCDH_N"/>
    <property type="match status" value="1"/>
</dbReference>
<feature type="domain" description="3-hydroxyacyl-CoA dehydrogenase C-terminal" evidence="13">
    <location>
        <begin position="504"/>
        <end position="603"/>
    </location>
</feature>
<comment type="pathway">
    <text evidence="2">Lipid metabolism; butanoate metabolism.</text>
</comment>
<dbReference type="GO" id="GO:0006635">
    <property type="term" value="P:fatty acid beta-oxidation"/>
    <property type="evidence" value="ECO:0007669"/>
    <property type="project" value="UniProtKB-UniPathway"/>
</dbReference>